<dbReference type="Pfam" id="PF00497">
    <property type="entry name" value="SBP_bac_3"/>
    <property type="match status" value="1"/>
</dbReference>
<feature type="chain" id="PRO_5007167262" evidence="2">
    <location>
        <begin position="22"/>
        <end position="246"/>
    </location>
</feature>
<dbReference type="PANTHER" id="PTHR35936:SF17">
    <property type="entry name" value="ARGININE-BINDING EXTRACELLULAR PROTEIN ARTP"/>
    <property type="match status" value="1"/>
</dbReference>
<reference evidence="5" key="1">
    <citation type="submission" date="2016-02" db="EMBL/GenBank/DDBJ databases">
        <authorList>
            <person name="Holder M.E."/>
            <person name="Ajami N.J."/>
            <person name="Petrosino J.F."/>
        </authorList>
    </citation>
    <scope>NUCLEOTIDE SEQUENCE [LARGE SCALE GENOMIC DNA]</scope>
    <source>
        <strain evidence="5">DSM 12838</strain>
    </source>
</reference>
<evidence type="ECO:0000313" key="5">
    <source>
        <dbReference type="Proteomes" id="UP000063964"/>
    </source>
</evidence>
<name>A0A120KNF9_9BACT</name>
<dbReference type="STRING" id="888061.AXF15_06675"/>
<feature type="signal peptide" evidence="2">
    <location>
        <begin position="1"/>
        <end position="21"/>
    </location>
</feature>
<dbReference type="Proteomes" id="UP000063964">
    <property type="component" value="Chromosome"/>
</dbReference>
<dbReference type="Gene3D" id="3.40.190.10">
    <property type="entry name" value="Periplasmic binding protein-like II"/>
    <property type="match status" value="2"/>
</dbReference>
<evidence type="ECO:0000256" key="2">
    <source>
        <dbReference type="SAM" id="SignalP"/>
    </source>
</evidence>
<dbReference type="KEGG" id="doa:AXF15_06675"/>
<accession>A0A120KNF9</accession>
<dbReference type="SUPFAM" id="SSF53850">
    <property type="entry name" value="Periplasmic binding protein-like II"/>
    <property type="match status" value="1"/>
</dbReference>
<organism evidence="4 5">
    <name type="scientific">Desulfomicrobium orale DSM 12838</name>
    <dbReference type="NCBI Taxonomy" id="888061"/>
    <lineage>
        <taxon>Bacteria</taxon>
        <taxon>Pseudomonadati</taxon>
        <taxon>Thermodesulfobacteriota</taxon>
        <taxon>Desulfovibrionia</taxon>
        <taxon>Desulfovibrionales</taxon>
        <taxon>Desulfomicrobiaceae</taxon>
        <taxon>Desulfomicrobium</taxon>
    </lineage>
</organism>
<evidence type="ECO:0000313" key="4">
    <source>
        <dbReference type="EMBL" id="AMD94040.1"/>
    </source>
</evidence>
<dbReference type="CDD" id="cd13530">
    <property type="entry name" value="PBP2_peptides_like"/>
    <property type="match status" value="1"/>
</dbReference>
<evidence type="ECO:0000259" key="3">
    <source>
        <dbReference type="SMART" id="SM00062"/>
    </source>
</evidence>
<dbReference type="EMBL" id="CP014230">
    <property type="protein sequence ID" value="AMD94040.1"/>
    <property type="molecule type" value="Genomic_DNA"/>
</dbReference>
<sequence length="246" mass="27521">MKRAALLIVCLVCMAAGNGLAQEKVLINGIDANYPPFAYVDQSGKPSGFDVDAVDWIAAKMGFTVKHVPVDWDGIIPNLLAKKIDFICSGMSITPERAAKVNFTRPYWEVKNVFVTKKGSELKADDIYGRDVVVGMQAGTSEAKWMEDEKKKRGWKFEIRYYDSAPMAVEDVVNGRIDAAAMNYPPARDAERKKDVQIIGAFGEVEEFGAAVRKEDQEMLDTLNKGFEMLKADPYWEELISKHLNK</sequence>
<keyword evidence="5" id="KW-1185">Reference proteome</keyword>
<feature type="domain" description="Solute-binding protein family 3/N-terminal" evidence="3">
    <location>
        <begin position="25"/>
        <end position="246"/>
    </location>
</feature>
<dbReference type="PANTHER" id="PTHR35936">
    <property type="entry name" value="MEMBRANE-BOUND LYTIC MUREIN TRANSGLYCOSYLASE F"/>
    <property type="match status" value="1"/>
</dbReference>
<evidence type="ECO:0000256" key="1">
    <source>
        <dbReference type="ARBA" id="ARBA00022729"/>
    </source>
</evidence>
<keyword evidence="1 2" id="KW-0732">Signal</keyword>
<gene>
    <name evidence="4" type="ORF">AXF15_06675</name>
</gene>
<dbReference type="SMART" id="SM00062">
    <property type="entry name" value="PBPb"/>
    <property type="match status" value="1"/>
</dbReference>
<dbReference type="AlphaFoldDB" id="A0A120KNF9"/>
<proteinExistence type="predicted"/>
<dbReference type="InterPro" id="IPR001638">
    <property type="entry name" value="Solute-binding_3/MltF_N"/>
</dbReference>
<protein>
    <submittedName>
        <fullName evidence="4">Amino acid ABC transporter substrate-binding protein</fullName>
    </submittedName>
</protein>